<evidence type="ECO:0000256" key="1">
    <source>
        <dbReference type="SAM" id="MobiDB-lite"/>
    </source>
</evidence>
<sequence length="208" mass="24757">MATTATRQIKSSNSANILMCKQWWKVCWMYGDQEKYYRQLYGRRKVHPTTYYDDTRSEGARATELSEEFFEEYSNQDPAQDETCQDKRWFGVESEPIYGFNRTWTRDQRRRPIQNYDQDELEGDAGRGDTNTPGRRKDIHSDTKTTDRRTGRTRKSETELPHDGKTFPTKIQRPVKPARKVEKDILQPLQEEEREKRKSPQTERCCNE</sequence>
<feature type="compositionally biased region" description="Basic and acidic residues" evidence="1">
    <location>
        <begin position="135"/>
        <end position="165"/>
    </location>
</feature>
<dbReference type="EMBL" id="CAKASE010000050">
    <property type="protein sequence ID" value="CAG9564365.1"/>
    <property type="molecule type" value="Genomic_DNA"/>
</dbReference>
<keyword evidence="3" id="KW-1185">Reference proteome</keyword>
<evidence type="ECO:0000313" key="2">
    <source>
        <dbReference type="EMBL" id="CAG9564365.1"/>
    </source>
</evidence>
<dbReference type="AlphaFoldDB" id="A0A8J2QJM0"/>
<dbReference type="Proteomes" id="UP000789524">
    <property type="component" value="Unassembled WGS sequence"/>
</dbReference>
<evidence type="ECO:0000313" key="3">
    <source>
        <dbReference type="Proteomes" id="UP000789524"/>
    </source>
</evidence>
<accession>A0A8J2QJM0</accession>
<feature type="compositionally biased region" description="Basic and acidic residues" evidence="1">
    <location>
        <begin position="179"/>
        <end position="208"/>
    </location>
</feature>
<feature type="region of interest" description="Disordered" evidence="1">
    <location>
        <begin position="109"/>
        <end position="208"/>
    </location>
</feature>
<reference evidence="2" key="1">
    <citation type="submission" date="2021-09" db="EMBL/GenBank/DDBJ databases">
        <authorList>
            <person name="Martin H S."/>
        </authorList>
    </citation>
    <scope>NUCLEOTIDE SEQUENCE</scope>
</reference>
<protein>
    <submittedName>
        <fullName evidence="2">(African queen) hypothetical protein</fullName>
    </submittedName>
</protein>
<organism evidence="2 3">
    <name type="scientific">Danaus chrysippus</name>
    <name type="common">African queen</name>
    <dbReference type="NCBI Taxonomy" id="151541"/>
    <lineage>
        <taxon>Eukaryota</taxon>
        <taxon>Metazoa</taxon>
        <taxon>Ecdysozoa</taxon>
        <taxon>Arthropoda</taxon>
        <taxon>Hexapoda</taxon>
        <taxon>Insecta</taxon>
        <taxon>Pterygota</taxon>
        <taxon>Neoptera</taxon>
        <taxon>Endopterygota</taxon>
        <taxon>Lepidoptera</taxon>
        <taxon>Glossata</taxon>
        <taxon>Ditrysia</taxon>
        <taxon>Papilionoidea</taxon>
        <taxon>Nymphalidae</taxon>
        <taxon>Danainae</taxon>
        <taxon>Danaini</taxon>
        <taxon>Danaina</taxon>
        <taxon>Danaus</taxon>
        <taxon>Anosia</taxon>
    </lineage>
</organism>
<gene>
    <name evidence="2" type="ORF">DCHRY22_LOCUS5369</name>
</gene>
<comment type="caution">
    <text evidence="2">The sequence shown here is derived from an EMBL/GenBank/DDBJ whole genome shotgun (WGS) entry which is preliminary data.</text>
</comment>
<dbReference type="OrthoDB" id="7249667at2759"/>
<name>A0A8J2QJM0_9NEOP</name>
<proteinExistence type="predicted"/>